<feature type="compositionally biased region" description="Pro residues" evidence="1">
    <location>
        <begin position="31"/>
        <end position="43"/>
    </location>
</feature>
<proteinExistence type="predicted"/>
<gene>
    <name evidence="3" type="ORF">GCM10014713_28180</name>
</gene>
<feature type="signal peptide" evidence="2">
    <location>
        <begin position="1"/>
        <end position="29"/>
    </location>
</feature>
<feature type="compositionally biased region" description="Low complexity" evidence="1">
    <location>
        <begin position="44"/>
        <end position="53"/>
    </location>
</feature>
<feature type="chain" id="PRO_5039401052" description="Lipoprotein" evidence="2">
    <location>
        <begin position="30"/>
        <end position="180"/>
    </location>
</feature>
<evidence type="ECO:0008006" key="5">
    <source>
        <dbReference type="Google" id="ProtNLM"/>
    </source>
</evidence>
<sequence length="180" mass="18428">MTNGGNTRAGWGMALVLAVAAGISGCATGDTPPPPSAAPPPAASPSTAASPSPATSPPASPQRAADPDEVLVSVNVSGGFAGVSNELRVHGDGRWTVRTGKGQERTGRMTGAEVARLRASLEAPAYARVPVRPTGPTVFDGFQYVIAHDHRVVVAADGERPDALRRVFDALPRDARLTST</sequence>
<name>A0A918H228_9ACTN</name>
<dbReference type="EMBL" id="BMQQ01000009">
    <property type="protein sequence ID" value="GGT33025.1"/>
    <property type="molecule type" value="Genomic_DNA"/>
</dbReference>
<organism evidence="3 4">
    <name type="scientific">Streptomyces purpureus</name>
    <dbReference type="NCBI Taxonomy" id="1951"/>
    <lineage>
        <taxon>Bacteria</taxon>
        <taxon>Bacillati</taxon>
        <taxon>Actinomycetota</taxon>
        <taxon>Actinomycetes</taxon>
        <taxon>Kitasatosporales</taxon>
        <taxon>Streptomycetaceae</taxon>
        <taxon>Streptomyces</taxon>
    </lineage>
</organism>
<evidence type="ECO:0000256" key="1">
    <source>
        <dbReference type="SAM" id="MobiDB-lite"/>
    </source>
</evidence>
<protein>
    <recommendedName>
        <fullName evidence="5">Lipoprotein</fullName>
    </recommendedName>
</protein>
<dbReference type="Proteomes" id="UP000619486">
    <property type="component" value="Unassembled WGS sequence"/>
</dbReference>
<keyword evidence="2" id="KW-0732">Signal</keyword>
<evidence type="ECO:0000313" key="3">
    <source>
        <dbReference type="EMBL" id="GGT33025.1"/>
    </source>
</evidence>
<comment type="caution">
    <text evidence="3">The sequence shown here is derived from an EMBL/GenBank/DDBJ whole genome shotgun (WGS) entry which is preliminary data.</text>
</comment>
<evidence type="ECO:0000256" key="2">
    <source>
        <dbReference type="SAM" id="SignalP"/>
    </source>
</evidence>
<feature type="region of interest" description="Disordered" evidence="1">
    <location>
        <begin position="24"/>
        <end position="65"/>
    </location>
</feature>
<reference evidence="3" key="2">
    <citation type="submission" date="2020-09" db="EMBL/GenBank/DDBJ databases">
        <authorList>
            <person name="Sun Q."/>
            <person name="Ohkuma M."/>
        </authorList>
    </citation>
    <scope>NUCLEOTIDE SEQUENCE</scope>
    <source>
        <strain evidence="3">JCM 3172</strain>
    </source>
</reference>
<accession>A0A918H228</accession>
<dbReference type="RefSeq" id="WP_189201907.1">
    <property type="nucleotide sequence ID" value="NZ_BMQQ01000009.1"/>
</dbReference>
<dbReference type="AlphaFoldDB" id="A0A918H228"/>
<keyword evidence="4" id="KW-1185">Reference proteome</keyword>
<reference evidence="3" key="1">
    <citation type="journal article" date="2014" name="Int. J. Syst. Evol. Microbiol.">
        <title>Complete genome sequence of Corynebacterium casei LMG S-19264T (=DSM 44701T), isolated from a smear-ripened cheese.</title>
        <authorList>
            <consortium name="US DOE Joint Genome Institute (JGI-PGF)"/>
            <person name="Walter F."/>
            <person name="Albersmeier A."/>
            <person name="Kalinowski J."/>
            <person name="Ruckert C."/>
        </authorList>
    </citation>
    <scope>NUCLEOTIDE SEQUENCE</scope>
    <source>
        <strain evidence="3">JCM 3172</strain>
    </source>
</reference>
<evidence type="ECO:0000313" key="4">
    <source>
        <dbReference type="Proteomes" id="UP000619486"/>
    </source>
</evidence>